<evidence type="ECO:0000313" key="3">
    <source>
        <dbReference type="EMBL" id="KCZ81081.1"/>
    </source>
</evidence>
<evidence type="ECO:0000259" key="2">
    <source>
        <dbReference type="PROSITE" id="PS51719"/>
    </source>
</evidence>
<dbReference type="VEuPathDB" id="MicrosporidiaDB:H312_01505"/>
<reference evidence="3 4" key="2">
    <citation type="submission" date="2014-03" db="EMBL/GenBank/DDBJ databases">
        <title>The Genome Sequence of Anncaliia algerae insect isolate PRA339.</title>
        <authorList>
            <consortium name="The Broad Institute Genome Sequencing Platform"/>
            <consortium name="The Broad Institute Genome Sequencing Center for Infectious Disease"/>
            <person name="Cuomo C."/>
            <person name="Becnel J."/>
            <person name="Sanscrainte N."/>
            <person name="Walker B."/>
            <person name="Young S.K."/>
            <person name="Zeng Q."/>
            <person name="Gargeya S."/>
            <person name="Fitzgerald M."/>
            <person name="Haas B."/>
            <person name="Abouelleil A."/>
            <person name="Alvarado L."/>
            <person name="Arachchi H.M."/>
            <person name="Berlin A.M."/>
            <person name="Chapman S.B."/>
            <person name="Dewar J."/>
            <person name="Goldberg J."/>
            <person name="Griggs A."/>
            <person name="Gujja S."/>
            <person name="Hansen M."/>
            <person name="Howarth C."/>
            <person name="Imamovic A."/>
            <person name="Larimer J."/>
            <person name="McCowan C."/>
            <person name="Murphy C."/>
            <person name="Neiman D."/>
            <person name="Pearson M."/>
            <person name="Priest M."/>
            <person name="Roberts A."/>
            <person name="Saif S."/>
            <person name="Shea T."/>
            <person name="Sisk P."/>
            <person name="Sykes S."/>
            <person name="Wortman J."/>
            <person name="Nusbaum C."/>
            <person name="Birren B."/>
        </authorList>
    </citation>
    <scope>NUCLEOTIDE SEQUENCE [LARGE SCALE GENOMIC DNA]</scope>
    <source>
        <strain evidence="3 4">PRA339</strain>
    </source>
</reference>
<organism evidence="3 4">
    <name type="scientific">Anncaliia algerae PRA339</name>
    <dbReference type="NCBI Taxonomy" id="1288291"/>
    <lineage>
        <taxon>Eukaryota</taxon>
        <taxon>Fungi</taxon>
        <taxon>Fungi incertae sedis</taxon>
        <taxon>Microsporidia</taxon>
        <taxon>Tubulinosematoidea</taxon>
        <taxon>Tubulinosematidae</taxon>
        <taxon>Anncaliia</taxon>
    </lineage>
</organism>
<dbReference type="Proteomes" id="UP000030655">
    <property type="component" value="Unassembled WGS sequence"/>
</dbReference>
<dbReference type="InterPro" id="IPR030379">
    <property type="entry name" value="G_SEPTIN_dom"/>
</dbReference>
<reference evidence="4" key="1">
    <citation type="submission" date="2013-02" db="EMBL/GenBank/DDBJ databases">
        <authorList>
            <consortium name="The Broad Institute Genome Sequencing Platform"/>
            <person name="Cuomo C."/>
            <person name="Becnel J."/>
            <person name="Sanscrainte N."/>
            <person name="Walker B."/>
            <person name="Young S.K."/>
            <person name="Zeng Q."/>
            <person name="Gargeya S."/>
            <person name="Fitzgerald M."/>
            <person name="Haas B."/>
            <person name="Abouelleil A."/>
            <person name="Alvarado L."/>
            <person name="Arachchi H.M."/>
            <person name="Berlin A.M."/>
            <person name="Chapman S.B."/>
            <person name="Dewar J."/>
            <person name="Goldberg J."/>
            <person name="Griggs A."/>
            <person name="Gujja S."/>
            <person name="Hansen M."/>
            <person name="Howarth C."/>
            <person name="Imamovic A."/>
            <person name="Larimer J."/>
            <person name="McCowan C."/>
            <person name="Murphy C."/>
            <person name="Neiman D."/>
            <person name="Pearson M."/>
            <person name="Priest M."/>
            <person name="Roberts A."/>
            <person name="Saif S."/>
            <person name="Shea T."/>
            <person name="Sisk P."/>
            <person name="Sykes S."/>
            <person name="Wortman J."/>
            <person name="Nusbaum C."/>
            <person name="Birren B."/>
        </authorList>
    </citation>
    <scope>NUCLEOTIDE SEQUENCE [LARGE SCALE GENOMIC DNA]</scope>
    <source>
        <strain evidence="4">PRA339</strain>
    </source>
</reference>
<keyword evidence="1" id="KW-0342">GTP-binding</keyword>
<dbReference type="InterPro" id="IPR027417">
    <property type="entry name" value="P-loop_NTPase"/>
</dbReference>
<dbReference type="PANTHER" id="PTHR18884">
    <property type="entry name" value="SEPTIN"/>
    <property type="match status" value="1"/>
</dbReference>
<dbReference type="EMBL" id="KK365151">
    <property type="protein sequence ID" value="KCZ81081.1"/>
    <property type="molecule type" value="Genomic_DNA"/>
</dbReference>
<dbReference type="STRING" id="1288291.A0A059F2B7"/>
<dbReference type="PROSITE" id="PS51719">
    <property type="entry name" value="G_SEPTIN"/>
    <property type="match status" value="1"/>
</dbReference>
<dbReference type="OrthoDB" id="416553at2759"/>
<accession>A0A059F2B7</accession>
<feature type="domain" description="Septin-type G" evidence="2">
    <location>
        <begin position="35"/>
        <end position="285"/>
    </location>
</feature>
<gene>
    <name evidence="3" type="ORF">H312_01505</name>
</gene>
<dbReference type="GO" id="GO:0005525">
    <property type="term" value="F:GTP binding"/>
    <property type="evidence" value="ECO:0007669"/>
    <property type="project" value="UniProtKB-KW"/>
</dbReference>
<protein>
    <recommendedName>
        <fullName evidence="2">Septin-type G domain-containing protein</fullName>
    </recommendedName>
</protein>
<evidence type="ECO:0000256" key="1">
    <source>
        <dbReference type="RuleBase" id="RU004560"/>
    </source>
</evidence>
<name>A0A059F2B7_9MICR</name>
<keyword evidence="4" id="KW-1185">Reference proteome</keyword>
<evidence type="ECO:0000313" key="4">
    <source>
        <dbReference type="Proteomes" id="UP000030655"/>
    </source>
</evidence>
<dbReference type="Pfam" id="PF00735">
    <property type="entry name" value="Septin"/>
    <property type="match status" value="1"/>
</dbReference>
<sequence length="336" mass="39267">MTFVITHAEEKEIEMAEAVGFSTIPDQFRHKSIEDGFILNLLVIGRRGLGTTTLVNSIFNAPLLERSRSNDIEVSKNEIYENKIKLTVVITTYHGTDTDQIINYIQEKNLEYYCNENGLRVNYHDNRIHACVYLVPIDEIRQEELTMIKKISKKCNFIPIIPKADIFTPEEMIIFKQNILEKLKNNDVRIYWPISNEEDEELHKEANNLISKYPLCTAASETIYEHKGEFFRGRKYKWGFVNVCNPEVSDFLDLRRMLVHSFLDDIIFQTETVFYEAYKGKCMNDRVLAQKIEKNLIEQVKQEAMNLYAKDLQEQKADEVEIEMVTNKIDELQAGD</sequence>
<dbReference type="HOGENOM" id="CLU_017718_8_0_1"/>
<dbReference type="SUPFAM" id="SSF52540">
    <property type="entry name" value="P-loop containing nucleoside triphosphate hydrolases"/>
    <property type="match status" value="1"/>
</dbReference>
<comment type="similarity">
    <text evidence="1">Belongs to the TRAFAC class TrmE-Era-EngA-EngB-Septin-like GTPase superfamily. Septin GTPase family.</text>
</comment>
<keyword evidence="1" id="KW-0547">Nucleotide-binding</keyword>
<proteinExistence type="inferred from homology"/>
<dbReference type="Gene3D" id="3.40.50.300">
    <property type="entry name" value="P-loop containing nucleotide triphosphate hydrolases"/>
    <property type="match status" value="1"/>
</dbReference>
<dbReference type="AlphaFoldDB" id="A0A059F2B7"/>